<organism evidence="1">
    <name type="scientific">candidate division WOR-3 bacterium</name>
    <dbReference type="NCBI Taxonomy" id="2052148"/>
    <lineage>
        <taxon>Bacteria</taxon>
        <taxon>Bacteria division WOR-3</taxon>
    </lineage>
</organism>
<sequence>MTTDDATRPEEHEELAIECSACAELMDLIAEYLDDSETVEMRRALMEHATTCDHCARLLWSMRRVVATCRTEAGSDVPGETHIRLWQVLVEEFRAECKPDEREASDVLDQPADREA</sequence>
<proteinExistence type="predicted"/>
<name>A0A7V0XE49_UNCW3</name>
<accession>A0A7V0XE49</accession>
<reference evidence="1" key="1">
    <citation type="journal article" date="2020" name="mSystems">
        <title>Genome- and Community-Level Interaction Insights into Carbon Utilization and Element Cycling Functions of Hydrothermarchaeota in Hydrothermal Sediment.</title>
        <authorList>
            <person name="Zhou Z."/>
            <person name="Liu Y."/>
            <person name="Xu W."/>
            <person name="Pan J."/>
            <person name="Luo Z.H."/>
            <person name="Li M."/>
        </authorList>
    </citation>
    <scope>NUCLEOTIDE SEQUENCE [LARGE SCALE GENOMIC DNA]</scope>
    <source>
        <strain evidence="1">SpSt-1182</strain>
    </source>
</reference>
<dbReference type="Proteomes" id="UP000885672">
    <property type="component" value="Unassembled WGS sequence"/>
</dbReference>
<gene>
    <name evidence="1" type="ORF">ENN51_00340</name>
</gene>
<evidence type="ECO:0008006" key="2">
    <source>
        <dbReference type="Google" id="ProtNLM"/>
    </source>
</evidence>
<dbReference type="AlphaFoldDB" id="A0A7V0XE49"/>
<protein>
    <recommendedName>
        <fullName evidence="2">Zf-HC2 domain-containing protein</fullName>
    </recommendedName>
</protein>
<comment type="caution">
    <text evidence="1">The sequence shown here is derived from an EMBL/GenBank/DDBJ whole genome shotgun (WGS) entry which is preliminary data.</text>
</comment>
<dbReference type="EMBL" id="DSBX01000010">
    <property type="protein sequence ID" value="HDQ98722.1"/>
    <property type="molecule type" value="Genomic_DNA"/>
</dbReference>
<evidence type="ECO:0000313" key="1">
    <source>
        <dbReference type="EMBL" id="HDQ98722.1"/>
    </source>
</evidence>